<dbReference type="EMBL" id="BEYU01000125">
    <property type="protein sequence ID" value="GBG32580.1"/>
    <property type="molecule type" value="Genomic_DNA"/>
</dbReference>
<evidence type="ECO:0000256" key="1">
    <source>
        <dbReference type="ARBA" id="ARBA00004370"/>
    </source>
</evidence>
<feature type="transmembrane region" description="Helical" evidence="4">
    <location>
        <begin position="25"/>
        <end position="45"/>
    </location>
</feature>
<dbReference type="SUPFAM" id="SSF103506">
    <property type="entry name" value="Mitochondrial carrier"/>
    <property type="match status" value="1"/>
</dbReference>
<keyword evidence="2 4" id="KW-0812">Transmembrane</keyword>
<name>A0A2R5GNW8_9STRA</name>
<dbReference type="InParanoid" id="A0A2R5GNW8"/>
<dbReference type="OrthoDB" id="193361at2759"/>
<evidence type="ECO:0000313" key="5">
    <source>
        <dbReference type="EMBL" id="GBG32580.1"/>
    </source>
</evidence>
<evidence type="ECO:0000313" key="6">
    <source>
        <dbReference type="Proteomes" id="UP000241890"/>
    </source>
</evidence>
<accession>A0A2R5GNW8</accession>
<dbReference type="GO" id="GO:0016020">
    <property type="term" value="C:membrane"/>
    <property type="evidence" value="ECO:0007669"/>
    <property type="project" value="UniProtKB-SubCell"/>
</dbReference>
<keyword evidence="6" id="KW-1185">Reference proteome</keyword>
<protein>
    <submittedName>
        <fullName evidence="5">Solute carrier family 25 member 38-like</fullName>
    </submittedName>
</protein>
<comment type="subcellular location">
    <subcellularLocation>
        <location evidence="1">Membrane</location>
    </subcellularLocation>
</comment>
<organism evidence="5 6">
    <name type="scientific">Hondaea fermentalgiana</name>
    <dbReference type="NCBI Taxonomy" id="2315210"/>
    <lineage>
        <taxon>Eukaryota</taxon>
        <taxon>Sar</taxon>
        <taxon>Stramenopiles</taxon>
        <taxon>Bigyra</taxon>
        <taxon>Labyrinthulomycetes</taxon>
        <taxon>Thraustochytrida</taxon>
        <taxon>Thraustochytriidae</taxon>
        <taxon>Hondaea</taxon>
    </lineage>
</organism>
<gene>
    <name evidence="5" type="ORF">FCC1311_088052</name>
</gene>
<sequence length="259" mass="28511">MAAETGGVQQQAMRPRTMLEKQPYMLAYGFAISLFSPLSSLYQLVKLNPKVHMTAPQMTKMAMRILPHQTVLKMAQMDASTPVKENFNPWAAFAVVGVLQGGVYGQANIFFSQALKLGTNPSYAGMFRGFGFAAVRDTISQGAPFVFAEPVRKQFIDPAFPDDEKNPSPLKKSIKHWSSVLGCSIVATVASQGLHNCQITMQSNHDLSHMTAIAKAYKENGVRLLWRGAEARIGLLLIVNILNESLLKKAWEKVPVEDA</sequence>
<evidence type="ECO:0000256" key="2">
    <source>
        <dbReference type="ARBA" id="ARBA00022692"/>
    </source>
</evidence>
<keyword evidence="3 4" id="KW-0472">Membrane</keyword>
<dbReference type="Gene3D" id="1.50.40.10">
    <property type="entry name" value="Mitochondrial carrier domain"/>
    <property type="match status" value="1"/>
</dbReference>
<comment type="caution">
    <text evidence="5">The sequence shown here is derived from an EMBL/GenBank/DDBJ whole genome shotgun (WGS) entry which is preliminary data.</text>
</comment>
<proteinExistence type="predicted"/>
<reference evidence="5 6" key="1">
    <citation type="submission" date="2017-12" db="EMBL/GenBank/DDBJ databases">
        <title>Sequencing, de novo assembly and annotation of complete genome of a new Thraustochytrid species, strain FCC1311.</title>
        <authorList>
            <person name="Sedici K."/>
            <person name="Godart F."/>
            <person name="Aiese Cigliano R."/>
            <person name="Sanseverino W."/>
            <person name="Barakat M."/>
            <person name="Ortet P."/>
            <person name="Marechal E."/>
            <person name="Cagnac O."/>
            <person name="Amato A."/>
        </authorList>
    </citation>
    <scope>NUCLEOTIDE SEQUENCE [LARGE SCALE GENOMIC DNA]</scope>
</reference>
<keyword evidence="4" id="KW-1133">Transmembrane helix</keyword>
<dbReference type="Proteomes" id="UP000241890">
    <property type="component" value="Unassembled WGS sequence"/>
</dbReference>
<evidence type="ECO:0000256" key="3">
    <source>
        <dbReference type="ARBA" id="ARBA00023136"/>
    </source>
</evidence>
<dbReference type="AlphaFoldDB" id="A0A2R5GNW8"/>
<dbReference type="InterPro" id="IPR023395">
    <property type="entry name" value="MCP_dom_sf"/>
</dbReference>
<evidence type="ECO:0000256" key="4">
    <source>
        <dbReference type="SAM" id="Phobius"/>
    </source>
</evidence>